<comment type="caution">
    <text evidence="1">The sequence shown here is derived from an EMBL/GenBank/DDBJ whole genome shotgun (WGS) entry which is preliminary data.</text>
</comment>
<evidence type="ECO:0000313" key="2">
    <source>
        <dbReference type="Proteomes" id="UP000315343"/>
    </source>
</evidence>
<dbReference type="AlphaFoldDB" id="A0A562JHJ0"/>
<accession>A0A562JHJ0</accession>
<dbReference type="Pfam" id="PF19848">
    <property type="entry name" value="DUF6323"/>
    <property type="match status" value="1"/>
</dbReference>
<protein>
    <submittedName>
        <fullName evidence="1">Uncharacterized protein</fullName>
    </submittedName>
</protein>
<reference evidence="1 2" key="1">
    <citation type="submission" date="2019-07" db="EMBL/GenBank/DDBJ databases">
        <title>Genomic Encyclopedia of Type Strains, Phase I: the one thousand microbial genomes (KMG-I) project.</title>
        <authorList>
            <person name="Kyrpides N."/>
        </authorList>
    </citation>
    <scope>NUCLEOTIDE SEQUENCE [LARGE SCALE GENOMIC DNA]</scope>
    <source>
        <strain evidence="1 2">DSM 13558</strain>
    </source>
</reference>
<name>A0A562JHJ0_9FIRM</name>
<dbReference type="EMBL" id="VLKH01000002">
    <property type="protein sequence ID" value="TWH82736.1"/>
    <property type="molecule type" value="Genomic_DNA"/>
</dbReference>
<keyword evidence="2" id="KW-1185">Reference proteome</keyword>
<dbReference type="OrthoDB" id="1707441at2"/>
<proteinExistence type="predicted"/>
<organism evidence="1 2">
    <name type="scientific">Sedimentibacter saalensis</name>
    <dbReference type="NCBI Taxonomy" id="130788"/>
    <lineage>
        <taxon>Bacteria</taxon>
        <taxon>Bacillati</taxon>
        <taxon>Bacillota</taxon>
        <taxon>Tissierellia</taxon>
        <taxon>Sedimentibacter</taxon>
    </lineage>
</organism>
<sequence length="164" mass="18683">MEFNVAALSSSIVQKQAINEIIMCNDFTVEYGLVLTLEQAAELVETRFTSLSANGRIELGGGVIDKIIKEFCDSPYITGYNYAETLQELLKLFYFYKNETLDLLSDDDLIKFMKDSFNNTCCGSIELLAGREMNKMANNLRYGYAPSYSEHTCEAYEEDEDEQY</sequence>
<dbReference type="InterPro" id="IPR046286">
    <property type="entry name" value="DUF6323"/>
</dbReference>
<evidence type="ECO:0000313" key="1">
    <source>
        <dbReference type="EMBL" id="TWH82736.1"/>
    </source>
</evidence>
<dbReference type="RefSeq" id="WP_145080841.1">
    <property type="nucleotide sequence ID" value="NZ_DAMBUX010000023.1"/>
</dbReference>
<gene>
    <name evidence="1" type="ORF">LY60_01042</name>
</gene>
<dbReference type="Proteomes" id="UP000315343">
    <property type="component" value="Unassembled WGS sequence"/>
</dbReference>